<protein>
    <submittedName>
        <fullName evidence="1">Uncharacterized protein</fullName>
    </submittedName>
</protein>
<evidence type="ECO:0000313" key="1">
    <source>
        <dbReference type="EMBL" id="CAH2067464.1"/>
    </source>
</evidence>
<dbReference type="Proteomes" id="UP000837857">
    <property type="component" value="Chromosome 4"/>
</dbReference>
<reference evidence="1" key="1">
    <citation type="submission" date="2022-03" db="EMBL/GenBank/DDBJ databases">
        <authorList>
            <person name="Martin H S."/>
        </authorList>
    </citation>
    <scope>NUCLEOTIDE SEQUENCE</scope>
</reference>
<keyword evidence="2" id="KW-1185">Reference proteome</keyword>
<proteinExistence type="predicted"/>
<evidence type="ECO:0000313" key="2">
    <source>
        <dbReference type="Proteomes" id="UP000837857"/>
    </source>
</evidence>
<feature type="non-terminal residue" evidence="1">
    <location>
        <position position="113"/>
    </location>
</feature>
<dbReference type="EMBL" id="OW152816">
    <property type="protein sequence ID" value="CAH2067464.1"/>
    <property type="molecule type" value="Genomic_DNA"/>
</dbReference>
<sequence length="113" mass="12416">MSPFKITTHYVHSGGLFATHYRGIAEPATGGGVARGWARGGRRGARERCHYRDERAHTITMTTEAQRRVRPWVALQWNGEGISPVLHAAISPLAKIFGGAFSALMFPIARLDC</sequence>
<gene>
    <name evidence="1" type="ORF">IPOD504_LOCUS13887</name>
</gene>
<name>A0ABN8IZ09_9NEOP</name>
<organism evidence="1 2">
    <name type="scientific">Iphiclides podalirius</name>
    <name type="common">scarce swallowtail</name>
    <dbReference type="NCBI Taxonomy" id="110791"/>
    <lineage>
        <taxon>Eukaryota</taxon>
        <taxon>Metazoa</taxon>
        <taxon>Ecdysozoa</taxon>
        <taxon>Arthropoda</taxon>
        <taxon>Hexapoda</taxon>
        <taxon>Insecta</taxon>
        <taxon>Pterygota</taxon>
        <taxon>Neoptera</taxon>
        <taxon>Endopterygota</taxon>
        <taxon>Lepidoptera</taxon>
        <taxon>Glossata</taxon>
        <taxon>Ditrysia</taxon>
        <taxon>Papilionoidea</taxon>
        <taxon>Papilionidae</taxon>
        <taxon>Papilioninae</taxon>
        <taxon>Iphiclides</taxon>
    </lineage>
</organism>
<accession>A0ABN8IZ09</accession>